<dbReference type="GO" id="GO:0015074">
    <property type="term" value="P:DNA integration"/>
    <property type="evidence" value="ECO:0007669"/>
    <property type="project" value="UniProtKB-KW"/>
</dbReference>
<dbReference type="Pfam" id="PF02899">
    <property type="entry name" value="Phage_int_SAM_1"/>
    <property type="match status" value="1"/>
</dbReference>
<dbReference type="CDD" id="cd00397">
    <property type="entry name" value="DNA_BRE_C"/>
    <property type="match status" value="1"/>
</dbReference>
<evidence type="ECO:0000256" key="3">
    <source>
        <dbReference type="ARBA" id="ARBA00023125"/>
    </source>
</evidence>
<dbReference type="SUPFAM" id="SSF56349">
    <property type="entry name" value="DNA breaking-rejoining enzymes"/>
    <property type="match status" value="1"/>
</dbReference>
<evidence type="ECO:0008006" key="10">
    <source>
        <dbReference type="Google" id="ProtNLM"/>
    </source>
</evidence>
<keyword evidence="4" id="KW-0233">DNA recombination</keyword>
<dbReference type="InterPro" id="IPR002104">
    <property type="entry name" value="Integrase_catalytic"/>
</dbReference>
<dbReference type="PANTHER" id="PTHR30349:SF41">
    <property type="entry name" value="INTEGRASE_RECOMBINASE PROTEIN MJ0367-RELATED"/>
    <property type="match status" value="1"/>
</dbReference>
<keyword evidence="3 5" id="KW-0238">DNA-binding</keyword>
<evidence type="ECO:0000256" key="4">
    <source>
        <dbReference type="ARBA" id="ARBA00023172"/>
    </source>
</evidence>
<evidence type="ECO:0000259" key="6">
    <source>
        <dbReference type="PROSITE" id="PS51898"/>
    </source>
</evidence>
<evidence type="ECO:0000256" key="2">
    <source>
        <dbReference type="ARBA" id="ARBA00022908"/>
    </source>
</evidence>
<dbReference type="InterPro" id="IPR011010">
    <property type="entry name" value="DNA_brk_join_enz"/>
</dbReference>
<dbReference type="InterPro" id="IPR050090">
    <property type="entry name" value="Tyrosine_recombinase_XerCD"/>
</dbReference>
<feature type="domain" description="Tyr recombinase" evidence="6">
    <location>
        <begin position="107"/>
        <end position="294"/>
    </location>
</feature>
<dbReference type="EMBL" id="VCIA01000001">
    <property type="protein sequence ID" value="TMN23148.1"/>
    <property type="molecule type" value="Genomic_DNA"/>
</dbReference>
<dbReference type="PROSITE" id="PS51900">
    <property type="entry name" value="CB"/>
    <property type="match status" value="1"/>
</dbReference>
<organism evidence="8 9">
    <name type="scientific">Lentibacillus cibarius</name>
    <dbReference type="NCBI Taxonomy" id="2583219"/>
    <lineage>
        <taxon>Bacteria</taxon>
        <taxon>Bacillati</taxon>
        <taxon>Bacillota</taxon>
        <taxon>Bacilli</taxon>
        <taxon>Bacillales</taxon>
        <taxon>Bacillaceae</taxon>
        <taxon>Lentibacillus</taxon>
    </lineage>
</organism>
<name>A0A5S3QNA9_9BACI</name>
<gene>
    <name evidence="8" type="ORF">FFL34_14420</name>
</gene>
<dbReference type="Gene3D" id="1.10.150.130">
    <property type="match status" value="1"/>
</dbReference>
<evidence type="ECO:0000313" key="9">
    <source>
        <dbReference type="Proteomes" id="UP000306980"/>
    </source>
</evidence>
<reference evidence="8 9" key="1">
    <citation type="submission" date="2019-05" db="EMBL/GenBank/DDBJ databases">
        <title>Genomic analysis of Lentibacillus sp. NKC220-2.</title>
        <authorList>
            <person name="Oh Y.J."/>
        </authorList>
    </citation>
    <scope>NUCLEOTIDE SEQUENCE [LARGE SCALE GENOMIC DNA]</scope>
    <source>
        <strain evidence="8 9">NKC220-2</strain>
    </source>
</reference>
<dbReference type="Pfam" id="PF00589">
    <property type="entry name" value="Phage_integrase"/>
    <property type="match status" value="1"/>
</dbReference>
<accession>A0A5S3QNA9</accession>
<sequence>MLLESITKEFMLDKKFEGLTENTLRAYEEFFRGFNSYMIEQGIEQLEDLNKRHLKQYLMYCLEELENNPVTVNTKLKRLRVFCRWLYVEKMTETLLTDGIKAMREDVQPKIVTTEDVRAVLSHLRRSKRREDSFTSRRNYVLMLTMIGTGMRLSEITRLEWSDVDFSESLIQIRKSKSRTTQSVPLSESLARELLEWRLFLERKFNKLPQSVFVTEQGKTLSYSAIQNLFKRLKKRLGLTSRFCPHGLRAYFIKELLKNGSNLRESQLLARHSKIQTTQMYVGYFAHELKEGLDKHNPLNDLV</sequence>
<dbReference type="PANTHER" id="PTHR30349">
    <property type="entry name" value="PHAGE INTEGRASE-RELATED"/>
    <property type="match status" value="1"/>
</dbReference>
<comment type="caution">
    <text evidence="8">The sequence shown here is derived from an EMBL/GenBank/DDBJ whole genome shotgun (WGS) entry which is preliminary data.</text>
</comment>
<dbReference type="GO" id="GO:0006310">
    <property type="term" value="P:DNA recombination"/>
    <property type="evidence" value="ECO:0007669"/>
    <property type="project" value="UniProtKB-KW"/>
</dbReference>
<keyword evidence="2" id="KW-0229">DNA integration</keyword>
<dbReference type="InterPro" id="IPR044068">
    <property type="entry name" value="CB"/>
</dbReference>
<comment type="similarity">
    <text evidence="1">Belongs to the 'phage' integrase family.</text>
</comment>
<dbReference type="OrthoDB" id="107900at2"/>
<dbReference type="InterPro" id="IPR004107">
    <property type="entry name" value="Integrase_SAM-like_N"/>
</dbReference>
<evidence type="ECO:0000256" key="5">
    <source>
        <dbReference type="PROSITE-ProRule" id="PRU01248"/>
    </source>
</evidence>
<proteinExistence type="inferred from homology"/>
<dbReference type="Gene3D" id="1.10.443.10">
    <property type="entry name" value="Intergrase catalytic core"/>
    <property type="match status" value="1"/>
</dbReference>
<dbReference type="AlphaFoldDB" id="A0A5S3QNA9"/>
<evidence type="ECO:0000313" key="8">
    <source>
        <dbReference type="EMBL" id="TMN23148.1"/>
    </source>
</evidence>
<dbReference type="GO" id="GO:0003677">
    <property type="term" value="F:DNA binding"/>
    <property type="evidence" value="ECO:0007669"/>
    <property type="project" value="UniProtKB-UniRule"/>
</dbReference>
<evidence type="ECO:0000259" key="7">
    <source>
        <dbReference type="PROSITE" id="PS51900"/>
    </source>
</evidence>
<evidence type="ECO:0000256" key="1">
    <source>
        <dbReference type="ARBA" id="ARBA00008857"/>
    </source>
</evidence>
<dbReference type="Proteomes" id="UP000306980">
    <property type="component" value="Unassembled WGS sequence"/>
</dbReference>
<dbReference type="PROSITE" id="PS51898">
    <property type="entry name" value="TYR_RECOMBINASE"/>
    <property type="match status" value="1"/>
</dbReference>
<feature type="domain" description="Core-binding (CB)" evidence="7">
    <location>
        <begin position="1"/>
        <end position="87"/>
    </location>
</feature>
<dbReference type="InterPro" id="IPR013762">
    <property type="entry name" value="Integrase-like_cat_sf"/>
</dbReference>
<protein>
    <recommendedName>
        <fullName evidence="10">Integrase</fullName>
    </recommendedName>
</protein>
<dbReference type="RefSeq" id="WP_138604041.1">
    <property type="nucleotide sequence ID" value="NZ_VCIA01000001.1"/>
</dbReference>
<dbReference type="InterPro" id="IPR010998">
    <property type="entry name" value="Integrase_recombinase_N"/>
</dbReference>